<organism evidence="7 8">
    <name type="scientific">Hominiventricola filiformis</name>
    <dbReference type="NCBI Taxonomy" id="2885352"/>
    <lineage>
        <taxon>Bacteria</taxon>
        <taxon>Bacillati</taxon>
        <taxon>Bacillota</taxon>
        <taxon>Clostridia</taxon>
        <taxon>Lachnospirales</taxon>
        <taxon>Lachnospiraceae</taxon>
        <taxon>Hominiventricola</taxon>
    </lineage>
</organism>
<keyword evidence="4 6" id="KW-1133">Transmembrane helix</keyword>
<proteinExistence type="predicted"/>
<feature type="transmembrane region" description="Helical" evidence="6">
    <location>
        <begin position="220"/>
        <end position="238"/>
    </location>
</feature>
<dbReference type="GO" id="GO:0005886">
    <property type="term" value="C:plasma membrane"/>
    <property type="evidence" value="ECO:0007669"/>
    <property type="project" value="UniProtKB-SubCell"/>
</dbReference>
<keyword evidence="2" id="KW-1003">Cell membrane</keyword>
<dbReference type="Proteomes" id="UP001198220">
    <property type="component" value="Unassembled WGS sequence"/>
</dbReference>
<dbReference type="AlphaFoldDB" id="A0AAE3AA79"/>
<dbReference type="RefSeq" id="WP_308460094.1">
    <property type="nucleotide sequence ID" value="NZ_JAJEPS010000021.1"/>
</dbReference>
<dbReference type="GO" id="GO:0022857">
    <property type="term" value="F:transmembrane transporter activity"/>
    <property type="evidence" value="ECO:0007669"/>
    <property type="project" value="InterPro"/>
</dbReference>
<reference evidence="7 8" key="1">
    <citation type="submission" date="2021-10" db="EMBL/GenBank/DDBJ databases">
        <title>Anaerobic single-cell dispensing facilitates the cultivation of human gut bacteria.</title>
        <authorList>
            <person name="Afrizal A."/>
        </authorList>
    </citation>
    <scope>NUCLEOTIDE SEQUENCE [LARGE SCALE GENOMIC DNA]</scope>
    <source>
        <strain evidence="7 8">CLA-AA-H276</strain>
    </source>
</reference>
<dbReference type="EMBL" id="JAJEPS010000021">
    <property type="protein sequence ID" value="MCC2127454.1"/>
    <property type="molecule type" value="Genomic_DNA"/>
</dbReference>
<evidence type="ECO:0000313" key="8">
    <source>
        <dbReference type="Proteomes" id="UP001198220"/>
    </source>
</evidence>
<keyword evidence="5 6" id="KW-0472">Membrane</keyword>
<gene>
    <name evidence="7" type="ORF">LKD36_14955</name>
</gene>
<comment type="caution">
    <text evidence="7">The sequence shown here is derived from an EMBL/GenBank/DDBJ whole genome shotgun (WGS) entry which is preliminary data.</text>
</comment>
<keyword evidence="8" id="KW-1185">Reference proteome</keyword>
<protein>
    <submittedName>
        <fullName evidence="7">ABC transporter permease</fullName>
    </submittedName>
</protein>
<feature type="transmembrane region" description="Helical" evidence="6">
    <location>
        <begin position="15"/>
        <end position="34"/>
    </location>
</feature>
<accession>A0AAE3AA79</accession>
<keyword evidence="3 6" id="KW-0812">Transmembrane</keyword>
<feature type="transmembrane region" description="Helical" evidence="6">
    <location>
        <begin position="274"/>
        <end position="293"/>
    </location>
</feature>
<evidence type="ECO:0000256" key="4">
    <source>
        <dbReference type="ARBA" id="ARBA00022989"/>
    </source>
</evidence>
<dbReference type="Pfam" id="PF02653">
    <property type="entry name" value="BPD_transp_2"/>
    <property type="match status" value="1"/>
</dbReference>
<evidence type="ECO:0000256" key="5">
    <source>
        <dbReference type="ARBA" id="ARBA00023136"/>
    </source>
</evidence>
<feature type="transmembrane region" description="Helical" evidence="6">
    <location>
        <begin position="96"/>
        <end position="118"/>
    </location>
</feature>
<evidence type="ECO:0000256" key="6">
    <source>
        <dbReference type="SAM" id="Phobius"/>
    </source>
</evidence>
<evidence type="ECO:0000256" key="1">
    <source>
        <dbReference type="ARBA" id="ARBA00004651"/>
    </source>
</evidence>
<feature type="transmembrane region" description="Helical" evidence="6">
    <location>
        <begin position="46"/>
        <end position="66"/>
    </location>
</feature>
<name>A0AAE3AA79_9FIRM</name>
<dbReference type="PANTHER" id="PTHR32196">
    <property type="entry name" value="ABC TRANSPORTER PERMEASE PROTEIN YPHD-RELATED-RELATED"/>
    <property type="match status" value="1"/>
</dbReference>
<comment type="subcellular location">
    <subcellularLocation>
        <location evidence="1">Cell membrane</location>
        <topology evidence="1">Multi-pass membrane protein</topology>
    </subcellularLocation>
</comment>
<evidence type="ECO:0000256" key="3">
    <source>
        <dbReference type="ARBA" id="ARBA00022692"/>
    </source>
</evidence>
<dbReference type="InterPro" id="IPR001851">
    <property type="entry name" value="ABC_transp_permease"/>
</dbReference>
<evidence type="ECO:0000256" key="2">
    <source>
        <dbReference type="ARBA" id="ARBA00022475"/>
    </source>
</evidence>
<feature type="transmembrane region" description="Helical" evidence="6">
    <location>
        <begin position="169"/>
        <end position="189"/>
    </location>
</feature>
<sequence>MEKNNTMSKKFNRFFNEYSIIIIFAVMVAILAVLKPQFIAASNIISMIRQVSLIGILAMGMMLVIINGGVDLSAGAQIALVSVVCSLFAQETQNNLLLAIILSIAMGLFCGLVNGILITGPKIPPFIATLGMTNIAKGMALLFCDGQPIQVENKVILWLGSYRIGSGDWAMPVLILIFLGCALINHIVLRKTHFGKKVYALGGNEQAARVCGVSVEKTRICVYLLLSLYAAIAGILISGRVGAGATSNGIEYHLDAIASCVIGGVSMKGGVGNVLGVVVGVLIMGALQNGLNIMGVSPYWQQICKGLIIIVAVVADTMKKGSDK</sequence>
<dbReference type="CDD" id="cd06579">
    <property type="entry name" value="TM_PBP1_transp_AraH_like"/>
    <property type="match status" value="1"/>
</dbReference>
<evidence type="ECO:0000313" key="7">
    <source>
        <dbReference type="EMBL" id="MCC2127454.1"/>
    </source>
</evidence>